<organism evidence="2">
    <name type="scientific">termite gut metagenome</name>
    <dbReference type="NCBI Taxonomy" id="433724"/>
    <lineage>
        <taxon>unclassified sequences</taxon>
        <taxon>metagenomes</taxon>
        <taxon>organismal metagenomes</taxon>
    </lineage>
</organism>
<dbReference type="PRINTS" id="PR00702">
    <property type="entry name" value="ACRIFLAVINRP"/>
</dbReference>
<feature type="transmembrane region" description="Helical" evidence="1">
    <location>
        <begin position="66"/>
        <end position="86"/>
    </location>
</feature>
<comment type="caution">
    <text evidence="2">The sequence shown here is derived from an EMBL/GenBank/DDBJ whole genome shotgun (WGS) entry which is preliminary data.</text>
</comment>
<dbReference type="Gene3D" id="3.30.70.1430">
    <property type="entry name" value="Multidrug efflux transporter AcrB pore domain"/>
    <property type="match status" value="1"/>
</dbReference>
<name>A0A5J4PAZ6_9ZZZZ</name>
<dbReference type="AlphaFoldDB" id="A0A5J4PAZ6"/>
<keyword evidence="1" id="KW-0472">Membrane</keyword>
<feature type="non-terminal residue" evidence="2">
    <location>
        <position position="226"/>
    </location>
</feature>
<reference evidence="2" key="1">
    <citation type="submission" date="2019-03" db="EMBL/GenBank/DDBJ databases">
        <title>Single cell metagenomics reveals metabolic interactions within the superorganism composed of flagellate Streblomastix strix and complex community of Bacteroidetes bacteria on its surface.</title>
        <authorList>
            <person name="Treitli S.C."/>
            <person name="Kolisko M."/>
            <person name="Husnik F."/>
            <person name="Keeling P."/>
            <person name="Hampl V."/>
        </authorList>
    </citation>
    <scope>NUCLEOTIDE SEQUENCE</scope>
    <source>
        <strain evidence="2">STM</strain>
    </source>
</reference>
<feature type="transmembrane region" description="Helical" evidence="1">
    <location>
        <begin position="32"/>
        <end position="54"/>
    </location>
</feature>
<feature type="non-terminal residue" evidence="2">
    <location>
        <position position="1"/>
    </location>
</feature>
<dbReference type="EMBL" id="SNRY01009737">
    <property type="protein sequence ID" value="KAA6306665.1"/>
    <property type="molecule type" value="Genomic_DNA"/>
</dbReference>
<sequence length="226" mass="24792">VDDSIIVIENIYRHLEMGKTKMQATLDAVREIGASILTLTLVLVVVFLPIAFLGGMMGSFLGQFSLVIASTALISLLVSLTVIPLLTSRYGKLEVLNTKNIFGKFIRWFENLLDAFGLKMRNLLNWSLSHKLITFGVTALLLFSSLALIAGGFIGISMFDAGDRGEFFVRLKLPKDATTEQTNLAVLQTEEILKQQPLITSIFTTVGVEENGAVQSNKAEIHVNMA</sequence>
<keyword evidence="1" id="KW-0812">Transmembrane</keyword>
<gene>
    <name evidence="2" type="ORF">EZS27_041672</name>
</gene>
<dbReference type="PANTHER" id="PTHR32063:SF0">
    <property type="entry name" value="SWARMING MOTILITY PROTEIN SWRC"/>
    <property type="match status" value="1"/>
</dbReference>
<keyword evidence="1" id="KW-1133">Transmembrane helix</keyword>
<evidence type="ECO:0000313" key="2">
    <source>
        <dbReference type="EMBL" id="KAA6306665.1"/>
    </source>
</evidence>
<proteinExistence type="predicted"/>
<dbReference type="SUPFAM" id="SSF82693">
    <property type="entry name" value="Multidrug efflux transporter AcrB pore domain, PN1, PN2, PC1 and PC2 subdomains"/>
    <property type="match status" value="1"/>
</dbReference>
<dbReference type="SUPFAM" id="SSF82866">
    <property type="entry name" value="Multidrug efflux transporter AcrB transmembrane domain"/>
    <property type="match status" value="1"/>
</dbReference>
<dbReference type="GO" id="GO:0042910">
    <property type="term" value="F:xenobiotic transmembrane transporter activity"/>
    <property type="evidence" value="ECO:0007669"/>
    <property type="project" value="TreeGrafter"/>
</dbReference>
<evidence type="ECO:0000256" key="1">
    <source>
        <dbReference type="SAM" id="Phobius"/>
    </source>
</evidence>
<accession>A0A5J4PAZ6</accession>
<protein>
    <submittedName>
        <fullName evidence="2">Swarming motility protein SwrC</fullName>
    </submittedName>
</protein>
<dbReference type="GO" id="GO:0005886">
    <property type="term" value="C:plasma membrane"/>
    <property type="evidence" value="ECO:0007669"/>
    <property type="project" value="TreeGrafter"/>
</dbReference>
<dbReference type="Pfam" id="PF00873">
    <property type="entry name" value="ACR_tran"/>
    <property type="match status" value="1"/>
</dbReference>
<dbReference type="InterPro" id="IPR001036">
    <property type="entry name" value="Acrflvin-R"/>
</dbReference>
<dbReference type="Gene3D" id="1.20.1640.10">
    <property type="entry name" value="Multidrug efflux transporter AcrB transmembrane domain"/>
    <property type="match status" value="2"/>
</dbReference>
<feature type="transmembrane region" description="Helical" evidence="1">
    <location>
        <begin position="132"/>
        <end position="156"/>
    </location>
</feature>
<dbReference type="PANTHER" id="PTHR32063">
    <property type="match status" value="1"/>
</dbReference>